<dbReference type="Proteomes" id="UP000017836">
    <property type="component" value="Unassembled WGS sequence"/>
</dbReference>
<evidence type="ECO:0000256" key="1">
    <source>
        <dbReference type="SAM" id="MobiDB-lite"/>
    </source>
</evidence>
<gene>
    <name evidence="2" type="ORF">AMTR_s00103p00132050</name>
</gene>
<dbReference type="HOGENOM" id="CLU_2743437_0_0_1"/>
<feature type="region of interest" description="Disordered" evidence="1">
    <location>
        <begin position="1"/>
        <end position="50"/>
    </location>
</feature>
<reference evidence="3" key="1">
    <citation type="journal article" date="2013" name="Science">
        <title>The Amborella genome and the evolution of flowering plants.</title>
        <authorList>
            <consortium name="Amborella Genome Project"/>
        </authorList>
    </citation>
    <scope>NUCLEOTIDE SEQUENCE [LARGE SCALE GENOMIC DNA]</scope>
</reference>
<accession>W1NZS8</accession>
<dbReference type="Gramene" id="ERN00879">
    <property type="protein sequence ID" value="ERN00879"/>
    <property type="gene ID" value="AMTR_s00103p00132050"/>
</dbReference>
<sequence length="71" mass="7377">MLPNDLTRARRPQAEGRVGLGPGPNQSARPDKPSARLGKQPFSPIMARSSLGQPYGITAGVGVAQPIATLT</sequence>
<name>W1NZS8_AMBTC</name>
<evidence type="ECO:0000313" key="3">
    <source>
        <dbReference type="Proteomes" id="UP000017836"/>
    </source>
</evidence>
<protein>
    <submittedName>
        <fullName evidence="2">Uncharacterized protein</fullName>
    </submittedName>
</protein>
<keyword evidence="3" id="KW-1185">Reference proteome</keyword>
<evidence type="ECO:0000313" key="2">
    <source>
        <dbReference type="EMBL" id="ERN00879.1"/>
    </source>
</evidence>
<dbReference type="AlphaFoldDB" id="W1NZS8"/>
<dbReference type="EMBL" id="KI394805">
    <property type="protein sequence ID" value="ERN00879.1"/>
    <property type="molecule type" value="Genomic_DNA"/>
</dbReference>
<organism evidence="2 3">
    <name type="scientific">Amborella trichopoda</name>
    <dbReference type="NCBI Taxonomy" id="13333"/>
    <lineage>
        <taxon>Eukaryota</taxon>
        <taxon>Viridiplantae</taxon>
        <taxon>Streptophyta</taxon>
        <taxon>Embryophyta</taxon>
        <taxon>Tracheophyta</taxon>
        <taxon>Spermatophyta</taxon>
        <taxon>Magnoliopsida</taxon>
        <taxon>Amborellales</taxon>
        <taxon>Amborellaceae</taxon>
        <taxon>Amborella</taxon>
    </lineage>
</organism>
<proteinExistence type="predicted"/>